<evidence type="ECO:0000313" key="2">
    <source>
        <dbReference type="Proteomes" id="UP000664032"/>
    </source>
</evidence>
<gene>
    <name evidence="1" type="ORF">JR316_0002947</name>
</gene>
<evidence type="ECO:0000313" key="1">
    <source>
        <dbReference type="EMBL" id="KAH9483479.1"/>
    </source>
</evidence>
<accession>A0ACB8H6Y5</accession>
<proteinExistence type="predicted"/>
<protein>
    <submittedName>
        <fullName evidence="1">Uncharacterized protein</fullName>
    </submittedName>
</protein>
<reference evidence="1" key="1">
    <citation type="submission" date="2021-10" db="EMBL/GenBank/DDBJ databases">
        <title>Psilocybe cubensis genome.</title>
        <authorList>
            <person name="Mckernan K.J."/>
            <person name="Crawford S."/>
            <person name="Trippe A."/>
            <person name="Kane L.T."/>
            <person name="Mclaughlin S."/>
        </authorList>
    </citation>
    <scope>NUCLEOTIDE SEQUENCE</scope>
    <source>
        <strain evidence="1">MGC-MH-2018</strain>
    </source>
</reference>
<sequence>MSDVPPLTPAELGRLAGPLLIGYILNWGLFGVLSMQVYVYYLAFPKDSVTHKTLVYGAFLLEAAQTFLFTSSAFKTFATGFGNPAVLDEVDTLWFSVPIMSGLVAFIAQVFYAYRITVYSRTMYLAGLIMLLSLLQLGGSIANGVDTKKAVFFSHFLKRDSYITAGIWEGGSAACNVVIAIGMTYYVRIFSVVIPKYFIRSFHFAYRKLWKQDSVTKKTSALLTKIIRMTVETGTISAILAIITLILTFLPGRPTYYQASISVLGKIYANSMMVAFNSRIVIGSANATSTAHEVHIPIPLSQTTRTREIAVDIEITRDSTAHDVLDSRVGDGSPARSRFSRGVAEEKEFKGRGDDIDEEALTPFPSASKPYTKVLYRQRHVLISAIDVRLRYHLVLWHASKENVGDDDDDVDSVADEEGGTEYTSDSDAAQEIEDEIDGNGTSSLCGSGSCDEEVTRGKVMESDAVGGEMESGAIDRGDVADVELLRMWSEAVRRGRLLVDVERADVRVRLRGGSWS</sequence>
<comment type="caution">
    <text evidence="1">The sequence shown here is derived from an EMBL/GenBank/DDBJ whole genome shotgun (WGS) entry which is preliminary data.</text>
</comment>
<keyword evidence="2" id="KW-1185">Reference proteome</keyword>
<dbReference type="EMBL" id="JAFIQS020000003">
    <property type="protein sequence ID" value="KAH9483479.1"/>
    <property type="molecule type" value="Genomic_DNA"/>
</dbReference>
<organism evidence="1 2">
    <name type="scientific">Psilocybe cubensis</name>
    <name type="common">Psychedelic mushroom</name>
    <name type="synonym">Stropharia cubensis</name>
    <dbReference type="NCBI Taxonomy" id="181762"/>
    <lineage>
        <taxon>Eukaryota</taxon>
        <taxon>Fungi</taxon>
        <taxon>Dikarya</taxon>
        <taxon>Basidiomycota</taxon>
        <taxon>Agaricomycotina</taxon>
        <taxon>Agaricomycetes</taxon>
        <taxon>Agaricomycetidae</taxon>
        <taxon>Agaricales</taxon>
        <taxon>Agaricineae</taxon>
        <taxon>Strophariaceae</taxon>
        <taxon>Psilocybe</taxon>
    </lineage>
</organism>
<dbReference type="Proteomes" id="UP000664032">
    <property type="component" value="Unassembled WGS sequence"/>
</dbReference>
<name>A0ACB8H6Y5_PSICU</name>